<protein>
    <submittedName>
        <fullName evidence="1">Uncharacterized protein</fullName>
    </submittedName>
</protein>
<reference evidence="1" key="1">
    <citation type="journal article" date="2014" name="Front. Microbiol.">
        <title>High frequency of phylogenetically diverse reductive dehalogenase-homologous genes in deep subseafloor sedimentary metagenomes.</title>
        <authorList>
            <person name="Kawai M."/>
            <person name="Futagami T."/>
            <person name="Toyoda A."/>
            <person name="Takaki Y."/>
            <person name="Nishi S."/>
            <person name="Hori S."/>
            <person name="Arai W."/>
            <person name="Tsubouchi T."/>
            <person name="Morono Y."/>
            <person name="Uchiyama I."/>
            <person name="Ito T."/>
            <person name="Fujiyama A."/>
            <person name="Inagaki F."/>
            <person name="Takami H."/>
        </authorList>
    </citation>
    <scope>NUCLEOTIDE SEQUENCE</scope>
    <source>
        <strain evidence="1">Expedition CK06-06</strain>
    </source>
</reference>
<sequence length="67" mass="8018">FFAPRTTQPRGLHWLDDTPPWRLEKSDVKDRGLIEFSVEYDSIELWIKQEPNAHLLLLWREAQNRSA</sequence>
<organism evidence="1">
    <name type="scientific">marine sediment metagenome</name>
    <dbReference type="NCBI Taxonomy" id="412755"/>
    <lineage>
        <taxon>unclassified sequences</taxon>
        <taxon>metagenomes</taxon>
        <taxon>ecological metagenomes</taxon>
    </lineage>
</organism>
<feature type="non-terminal residue" evidence="1">
    <location>
        <position position="1"/>
    </location>
</feature>
<proteinExistence type="predicted"/>
<gene>
    <name evidence="1" type="ORF">S01H1_22966</name>
</gene>
<dbReference type="AlphaFoldDB" id="X0TJS5"/>
<evidence type="ECO:0000313" key="1">
    <source>
        <dbReference type="EMBL" id="GAF93464.1"/>
    </source>
</evidence>
<dbReference type="EMBL" id="BARS01013105">
    <property type="protein sequence ID" value="GAF93464.1"/>
    <property type="molecule type" value="Genomic_DNA"/>
</dbReference>
<comment type="caution">
    <text evidence="1">The sequence shown here is derived from an EMBL/GenBank/DDBJ whole genome shotgun (WGS) entry which is preliminary data.</text>
</comment>
<name>X0TJS5_9ZZZZ</name>
<accession>X0TJS5</accession>